<gene>
    <name evidence="2" type="ORF">K435DRAFT_877303</name>
</gene>
<reference evidence="2 3" key="1">
    <citation type="journal article" date="2019" name="Nat. Ecol. Evol.">
        <title>Megaphylogeny resolves global patterns of mushroom evolution.</title>
        <authorList>
            <person name="Varga T."/>
            <person name="Krizsan K."/>
            <person name="Foldi C."/>
            <person name="Dima B."/>
            <person name="Sanchez-Garcia M."/>
            <person name="Sanchez-Ramirez S."/>
            <person name="Szollosi G.J."/>
            <person name="Szarkandi J.G."/>
            <person name="Papp V."/>
            <person name="Albert L."/>
            <person name="Andreopoulos W."/>
            <person name="Angelini C."/>
            <person name="Antonin V."/>
            <person name="Barry K.W."/>
            <person name="Bougher N.L."/>
            <person name="Buchanan P."/>
            <person name="Buyck B."/>
            <person name="Bense V."/>
            <person name="Catcheside P."/>
            <person name="Chovatia M."/>
            <person name="Cooper J."/>
            <person name="Damon W."/>
            <person name="Desjardin D."/>
            <person name="Finy P."/>
            <person name="Geml J."/>
            <person name="Haridas S."/>
            <person name="Hughes K."/>
            <person name="Justo A."/>
            <person name="Karasinski D."/>
            <person name="Kautmanova I."/>
            <person name="Kiss B."/>
            <person name="Kocsube S."/>
            <person name="Kotiranta H."/>
            <person name="LaButti K.M."/>
            <person name="Lechner B.E."/>
            <person name="Liimatainen K."/>
            <person name="Lipzen A."/>
            <person name="Lukacs Z."/>
            <person name="Mihaltcheva S."/>
            <person name="Morgado L.N."/>
            <person name="Niskanen T."/>
            <person name="Noordeloos M.E."/>
            <person name="Ohm R.A."/>
            <person name="Ortiz-Santana B."/>
            <person name="Ovrebo C."/>
            <person name="Racz N."/>
            <person name="Riley R."/>
            <person name="Savchenko A."/>
            <person name="Shiryaev A."/>
            <person name="Soop K."/>
            <person name="Spirin V."/>
            <person name="Szebenyi C."/>
            <person name="Tomsovsky M."/>
            <person name="Tulloss R.E."/>
            <person name="Uehling J."/>
            <person name="Grigoriev I.V."/>
            <person name="Vagvolgyi C."/>
            <person name="Papp T."/>
            <person name="Martin F.M."/>
            <person name="Miettinen O."/>
            <person name="Hibbett D.S."/>
            <person name="Nagy L.G."/>
        </authorList>
    </citation>
    <scope>NUCLEOTIDE SEQUENCE [LARGE SCALE GENOMIC DNA]</scope>
    <source>
        <strain evidence="2 3">CBS 962.96</strain>
    </source>
</reference>
<accession>A0A4S8KQJ5</accession>
<evidence type="ECO:0000313" key="2">
    <source>
        <dbReference type="EMBL" id="THU77861.1"/>
    </source>
</evidence>
<keyword evidence="1" id="KW-0812">Transmembrane</keyword>
<dbReference type="AlphaFoldDB" id="A0A4S8KQJ5"/>
<feature type="transmembrane region" description="Helical" evidence="1">
    <location>
        <begin position="109"/>
        <end position="137"/>
    </location>
</feature>
<sequence length="165" mass="18044">MLVFHVLKVNHERENFILNGTTGIYCFKQGMFFPSIFHSLRPTSPYVDTDAPIITRTAKGDKVIINRQVVDTVSIGITCAVIFSSLCNGNVTITVLPWHCTAACNNKPIGFSLICLALLVSLITVITFGVINGLYLLGVSTPSHIQLSGKQKPLLQHLILNQSCC</sequence>
<dbReference type="EMBL" id="ML180321">
    <property type="protein sequence ID" value="THU77861.1"/>
    <property type="molecule type" value="Genomic_DNA"/>
</dbReference>
<keyword evidence="1" id="KW-0472">Membrane</keyword>
<evidence type="ECO:0000256" key="1">
    <source>
        <dbReference type="SAM" id="Phobius"/>
    </source>
</evidence>
<name>A0A4S8KQJ5_DENBC</name>
<protein>
    <submittedName>
        <fullName evidence="2">Uncharacterized protein</fullName>
    </submittedName>
</protein>
<dbReference type="Proteomes" id="UP000297245">
    <property type="component" value="Unassembled WGS sequence"/>
</dbReference>
<evidence type="ECO:0000313" key="3">
    <source>
        <dbReference type="Proteomes" id="UP000297245"/>
    </source>
</evidence>
<proteinExistence type="predicted"/>
<keyword evidence="1" id="KW-1133">Transmembrane helix</keyword>
<keyword evidence="3" id="KW-1185">Reference proteome</keyword>
<organism evidence="2 3">
    <name type="scientific">Dendrothele bispora (strain CBS 962.96)</name>
    <dbReference type="NCBI Taxonomy" id="1314807"/>
    <lineage>
        <taxon>Eukaryota</taxon>
        <taxon>Fungi</taxon>
        <taxon>Dikarya</taxon>
        <taxon>Basidiomycota</taxon>
        <taxon>Agaricomycotina</taxon>
        <taxon>Agaricomycetes</taxon>
        <taxon>Agaricomycetidae</taxon>
        <taxon>Agaricales</taxon>
        <taxon>Agaricales incertae sedis</taxon>
        <taxon>Dendrothele</taxon>
    </lineage>
</organism>